<evidence type="ECO:0000259" key="8">
    <source>
        <dbReference type="Pfam" id="PF12706"/>
    </source>
</evidence>
<accession>A0A099K9I6</accession>
<reference evidence="9 10" key="1">
    <citation type="submission" date="2014-08" db="EMBL/GenBank/DDBJ databases">
        <title>Genomic and Phenotypic Diversity of Colwellia psychrerythraea strains from Disparate Marine Basins.</title>
        <authorList>
            <person name="Techtmann S.M."/>
            <person name="Stelling S.C."/>
            <person name="Utturkar S.M."/>
            <person name="Alshibli N."/>
            <person name="Harris A."/>
            <person name="Brown S.D."/>
            <person name="Hazen T.C."/>
        </authorList>
    </citation>
    <scope>NUCLEOTIDE SEQUENCE [LARGE SCALE GENOMIC DNA]</scope>
    <source>
        <strain evidence="9 10">ND2E</strain>
    </source>
</reference>
<dbReference type="PATRIC" id="fig|28229.4.peg.3824"/>
<dbReference type="PANTHER" id="PTHR42663">
    <property type="entry name" value="HYDROLASE C777.06C-RELATED-RELATED"/>
    <property type="match status" value="1"/>
</dbReference>
<dbReference type="AlphaFoldDB" id="A0A099K9I6"/>
<evidence type="ECO:0000256" key="2">
    <source>
        <dbReference type="ARBA" id="ARBA00008481"/>
    </source>
</evidence>
<dbReference type="UniPathway" id="UPA00539"/>
<dbReference type="Gene3D" id="3.60.15.10">
    <property type="entry name" value="Ribonuclease Z/Hydroxyacylglutathione hydrolase-like"/>
    <property type="match status" value="1"/>
</dbReference>
<dbReference type="NCBIfam" id="TIGR02108">
    <property type="entry name" value="PQQ_syn_pqqB"/>
    <property type="match status" value="1"/>
</dbReference>
<comment type="caution">
    <text evidence="9">The sequence shown here is derived from an EMBL/GenBank/DDBJ whole genome shotgun (WGS) entry which is preliminary data.</text>
</comment>
<evidence type="ECO:0000256" key="1">
    <source>
        <dbReference type="ARBA" id="ARBA00004886"/>
    </source>
</evidence>
<organism evidence="9 10">
    <name type="scientific">Colwellia psychrerythraea</name>
    <name type="common">Vibrio psychroerythus</name>
    <dbReference type="NCBI Taxonomy" id="28229"/>
    <lineage>
        <taxon>Bacteria</taxon>
        <taxon>Pseudomonadati</taxon>
        <taxon>Pseudomonadota</taxon>
        <taxon>Gammaproteobacteria</taxon>
        <taxon>Alteromonadales</taxon>
        <taxon>Colwelliaceae</taxon>
        <taxon>Colwellia</taxon>
    </lineage>
</organism>
<dbReference type="InterPro" id="IPR011842">
    <property type="entry name" value="PQQ_synth_PqqB"/>
</dbReference>
<dbReference type="SUPFAM" id="SSF56281">
    <property type="entry name" value="Metallo-hydrolase/oxidoreductase"/>
    <property type="match status" value="1"/>
</dbReference>
<dbReference type="PANTHER" id="PTHR42663:SF7">
    <property type="entry name" value="COENZYME PQQ SYNTHESIS PROTEIN B"/>
    <property type="match status" value="1"/>
</dbReference>
<evidence type="ECO:0000256" key="3">
    <source>
        <dbReference type="ARBA" id="ARBA00015084"/>
    </source>
</evidence>
<evidence type="ECO:0000313" key="10">
    <source>
        <dbReference type="Proteomes" id="UP000029843"/>
    </source>
</evidence>
<comment type="similarity">
    <text evidence="2 7">Belongs to the PqqB family.</text>
</comment>
<name>A0A099K9I6_COLPS</name>
<comment type="pathway">
    <text evidence="1 7">Cofactor biosynthesis; pyrroloquinoline quinone biosynthesis.</text>
</comment>
<comment type="function">
    <text evidence="7">May be involved in the transport of PQQ or its precursor to the periplasm.</text>
</comment>
<dbReference type="RefSeq" id="WP_033095425.1">
    <property type="nucleotide sequence ID" value="NZ_JQED01000055.1"/>
</dbReference>
<dbReference type="Proteomes" id="UP000029843">
    <property type="component" value="Unassembled WGS sequence"/>
</dbReference>
<evidence type="ECO:0000256" key="5">
    <source>
        <dbReference type="ARBA" id="ARBA00022905"/>
    </source>
</evidence>
<dbReference type="InterPro" id="IPR036866">
    <property type="entry name" value="RibonucZ/Hydroxyglut_hydro"/>
</dbReference>
<protein>
    <recommendedName>
        <fullName evidence="3 7">Coenzyme PQQ synthesis protein B</fullName>
    </recommendedName>
    <alternativeName>
        <fullName evidence="6 7">Pyrroloquinoline quinone biosynthesis protein B</fullName>
    </alternativeName>
</protein>
<dbReference type="Pfam" id="PF12706">
    <property type="entry name" value="Lactamase_B_2"/>
    <property type="match status" value="1"/>
</dbReference>
<proteinExistence type="inferred from homology"/>
<sequence length="305" mass="33160">MQILILGSAAGGGFPQWNCHCANCKGLRAGSIKATPRTQSSIAVSPDGKNWALINASPDIRQQINQSPQLWPEQGARGTNIRGAILTDSQIDHTTGLITLREGLPLDVYCSHVVYEDLTSAYPLFNMLEHWHGGLNFKPIGYQQSDAFTVSGVADIEFIPVTIESNAPPYSKYRDKVVAGNNIGLKIVDKTTGKYLFYLPGIVESTPEVEEILAAASCVLIDGTLWLDDEMIAQGVGTKLGSQMGHMPVNGDFGTVALLNKFNIERKILIHINNTNPILNEESSQHQFVLDNGVEIAVDGMEITI</sequence>
<keyword evidence="4 7" id="KW-0813">Transport</keyword>
<dbReference type="HAMAP" id="MF_00653">
    <property type="entry name" value="PQQ_syn_PqqB"/>
    <property type="match status" value="1"/>
</dbReference>
<gene>
    <name evidence="7" type="primary">pqqB</name>
    <name evidence="9" type="ORF">ND2E_0347</name>
</gene>
<dbReference type="EMBL" id="JQED01000055">
    <property type="protein sequence ID" value="KGJ86940.1"/>
    <property type="molecule type" value="Genomic_DNA"/>
</dbReference>
<evidence type="ECO:0000256" key="7">
    <source>
        <dbReference type="HAMAP-Rule" id="MF_00653"/>
    </source>
</evidence>
<dbReference type="InterPro" id="IPR001279">
    <property type="entry name" value="Metallo-B-lactamas"/>
</dbReference>
<evidence type="ECO:0000256" key="4">
    <source>
        <dbReference type="ARBA" id="ARBA00022448"/>
    </source>
</evidence>
<dbReference type="GO" id="GO:0018189">
    <property type="term" value="P:pyrroloquinoline quinone biosynthetic process"/>
    <property type="evidence" value="ECO:0007669"/>
    <property type="project" value="UniProtKB-UniRule"/>
</dbReference>
<dbReference type="CDD" id="cd16274">
    <property type="entry name" value="PQQB-like_MBL-fold"/>
    <property type="match status" value="1"/>
</dbReference>
<evidence type="ECO:0000256" key="6">
    <source>
        <dbReference type="ARBA" id="ARBA00030966"/>
    </source>
</evidence>
<evidence type="ECO:0000313" key="9">
    <source>
        <dbReference type="EMBL" id="KGJ86940.1"/>
    </source>
</evidence>
<keyword evidence="5 7" id="KW-0884">PQQ biosynthesis</keyword>
<dbReference type="OrthoDB" id="9778305at2"/>
<feature type="domain" description="Metallo-beta-lactamase" evidence="8">
    <location>
        <begin position="50"/>
        <end position="272"/>
    </location>
</feature>